<feature type="compositionally biased region" description="Basic and acidic residues" evidence="1">
    <location>
        <begin position="9"/>
        <end position="22"/>
    </location>
</feature>
<comment type="caution">
    <text evidence="2">The sequence shown here is derived from an EMBL/GenBank/DDBJ whole genome shotgun (WGS) entry which is preliminary data.</text>
</comment>
<evidence type="ECO:0000256" key="1">
    <source>
        <dbReference type="SAM" id="MobiDB-lite"/>
    </source>
</evidence>
<keyword evidence="3" id="KW-1185">Reference proteome</keyword>
<protein>
    <submittedName>
        <fullName evidence="2">Uncharacterized protein</fullName>
    </submittedName>
</protein>
<name>A0A9P8UK12_9PEZI</name>
<dbReference type="AlphaFoldDB" id="A0A9P8UK12"/>
<dbReference type="EMBL" id="JAGPXC010000005">
    <property type="protein sequence ID" value="KAH6653428.1"/>
    <property type="molecule type" value="Genomic_DNA"/>
</dbReference>
<accession>A0A9P8UK12</accession>
<evidence type="ECO:0000313" key="3">
    <source>
        <dbReference type="Proteomes" id="UP000758603"/>
    </source>
</evidence>
<dbReference type="RefSeq" id="XP_045957705.1">
    <property type="nucleotide sequence ID" value="XM_046109216.1"/>
</dbReference>
<proteinExistence type="predicted"/>
<gene>
    <name evidence="2" type="ORF">BKA67DRAFT_692612</name>
</gene>
<organism evidence="2 3">
    <name type="scientific">Truncatella angustata</name>
    <dbReference type="NCBI Taxonomy" id="152316"/>
    <lineage>
        <taxon>Eukaryota</taxon>
        <taxon>Fungi</taxon>
        <taxon>Dikarya</taxon>
        <taxon>Ascomycota</taxon>
        <taxon>Pezizomycotina</taxon>
        <taxon>Sordariomycetes</taxon>
        <taxon>Xylariomycetidae</taxon>
        <taxon>Amphisphaeriales</taxon>
        <taxon>Sporocadaceae</taxon>
        <taxon>Truncatella</taxon>
    </lineage>
</organism>
<feature type="region of interest" description="Disordered" evidence="1">
    <location>
        <begin position="1"/>
        <end position="22"/>
    </location>
</feature>
<sequence length="113" mass="12860">MDSQIQWEHSSRVEKEKEARKRHETWDTVIVSPYIIGEMAKPKPAFIQLSMYVYAIMATGNPQILQDASLHWLCCPDNRDSKELLPGQQVRSQHHGQVAEAAFAGRYTGLGHL</sequence>
<reference evidence="2" key="1">
    <citation type="journal article" date="2021" name="Nat. Commun.">
        <title>Genetic determinants of endophytism in the Arabidopsis root mycobiome.</title>
        <authorList>
            <person name="Mesny F."/>
            <person name="Miyauchi S."/>
            <person name="Thiergart T."/>
            <person name="Pickel B."/>
            <person name="Atanasova L."/>
            <person name="Karlsson M."/>
            <person name="Huettel B."/>
            <person name="Barry K.W."/>
            <person name="Haridas S."/>
            <person name="Chen C."/>
            <person name="Bauer D."/>
            <person name="Andreopoulos W."/>
            <person name="Pangilinan J."/>
            <person name="LaButti K."/>
            <person name="Riley R."/>
            <person name="Lipzen A."/>
            <person name="Clum A."/>
            <person name="Drula E."/>
            <person name="Henrissat B."/>
            <person name="Kohler A."/>
            <person name="Grigoriev I.V."/>
            <person name="Martin F.M."/>
            <person name="Hacquard S."/>
        </authorList>
    </citation>
    <scope>NUCLEOTIDE SEQUENCE</scope>
    <source>
        <strain evidence="2">MPI-SDFR-AT-0073</strain>
    </source>
</reference>
<evidence type="ECO:0000313" key="2">
    <source>
        <dbReference type="EMBL" id="KAH6653428.1"/>
    </source>
</evidence>
<dbReference type="GeneID" id="70138107"/>
<dbReference type="Proteomes" id="UP000758603">
    <property type="component" value="Unassembled WGS sequence"/>
</dbReference>